<keyword evidence="2" id="KW-1185">Reference proteome</keyword>
<comment type="caution">
    <text evidence="1">The sequence shown here is derived from an EMBL/GenBank/DDBJ whole genome shotgun (WGS) entry which is preliminary data.</text>
</comment>
<dbReference type="AlphaFoldDB" id="A0A547PWA0"/>
<dbReference type="Proteomes" id="UP000318590">
    <property type="component" value="Unassembled WGS sequence"/>
</dbReference>
<sequence length="147" mass="15425">MDKRLYPAMITAARKAGFPIRMIRDDQITWAGATPDAATRDAILAAAALGDRQEAVRAECRRRIYAIASAEAQSNMALAQGQIAARPGSGRSAGDLALLAGVAAALDWVTQMRAAYAALSADPDADYTSDTAWPDCPAEAKAVAAQF</sequence>
<evidence type="ECO:0000313" key="2">
    <source>
        <dbReference type="Proteomes" id="UP000318590"/>
    </source>
</evidence>
<evidence type="ECO:0000313" key="1">
    <source>
        <dbReference type="EMBL" id="TRD18398.1"/>
    </source>
</evidence>
<name>A0A547PWA0_9RHOB</name>
<gene>
    <name evidence="1" type="ORF">FEV53_12130</name>
</gene>
<protein>
    <submittedName>
        <fullName evidence="1">Uncharacterized protein</fullName>
    </submittedName>
</protein>
<accession>A0A547PWA0</accession>
<organism evidence="1 2">
    <name type="scientific">Palleronia caenipelagi</name>
    <dbReference type="NCBI Taxonomy" id="2489174"/>
    <lineage>
        <taxon>Bacteria</taxon>
        <taxon>Pseudomonadati</taxon>
        <taxon>Pseudomonadota</taxon>
        <taxon>Alphaproteobacteria</taxon>
        <taxon>Rhodobacterales</taxon>
        <taxon>Roseobacteraceae</taxon>
        <taxon>Palleronia</taxon>
    </lineage>
</organism>
<dbReference type="EMBL" id="VFSV01000020">
    <property type="protein sequence ID" value="TRD18398.1"/>
    <property type="molecule type" value="Genomic_DNA"/>
</dbReference>
<dbReference type="OrthoDB" id="7872569at2"/>
<proteinExistence type="predicted"/>
<reference evidence="1 2" key="1">
    <citation type="submission" date="2019-06" db="EMBL/GenBank/DDBJ databases">
        <title>Paenimaribius caenipelagi gen. nov., sp. nov., isolated from a tidal flat.</title>
        <authorList>
            <person name="Yoon J.-H."/>
        </authorList>
    </citation>
    <scope>NUCLEOTIDE SEQUENCE [LARGE SCALE GENOMIC DNA]</scope>
    <source>
        <strain evidence="1 2">JBTF-M29</strain>
    </source>
</reference>
<dbReference type="RefSeq" id="WP_142835070.1">
    <property type="nucleotide sequence ID" value="NZ_VFSV01000020.1"/>
</dbReference>